<dbReference type="SUPFAM" id="SSF48452">
    <property type="entry name" value="TPR-like"/>
    <property type="match status" value="1"/>
</dbReference>
<organism evidence="2 3">
    <name type="scientific">Arundinibacter roseus</name>
    <dbReference type="NCBI Taxonomy" id="2070510"/>
    <lineage>
        <taxon>Bacteria</taxon>
        <taxon>Pseudomonadati</taxon>
        <taxon>Bacteroidota</taxon>
        <taxon>Cytophagia</taxon>
        <taxon>Cytophagales</taxon>
        <taxon>Spirosomataceae</taxon>
        <taxon>Arundinibacter</taxon>
    </lineage>
</organism>
<feature type="region of interest" description="Disordered" evidence="1">
    <location>
        <begin position="144"/>
        <end position="175"/>
    </location>
</feature>
<accession>A0A4R4KGR2</accession>
<comment type="caution">
    <text evidence="2">The sequence shown here is derived from an EMBL/GenBank/DDBJ whole genome shotgun (WGS) entry which is preliminary data.</text>
</comment>
<reference evidence="2 3" key="1">
    <citation type="submission" date="2019-02" db="EMBL/GenBank/DDBJ databases">
        <title>Arundinibacter roseus gen. nov., sp. nov., a new member of the family Cytophagaceae.</title>
        <authorList>
            <person name="Szuroczki S."/>
            <person name="Khayer B."/>
            <person name="Sproer C."/>
            <person name="Toumi M."/>
            <person name="Szabo A."/>
            <person name="Felfoldi T."/>
            <person name="Schumann P."/>
            <person name="Toth E."/>
        </authorList>
    </citation>
    <scope>NUCLEOTIDE SEQUENCE [LARGE SCALE GENOMIC DNA]</scope>
    <source>
        <strain evidence="2 3">DMA-k-7a</strain>
    </source>
</reference>
<dbReference type="RefSeq" id="WP_132116053.1">
    <property type="nucleotide sequence ID" value="NZ_SMJU01000004.1"/>
</dbReference>
<dbReference type="Gene3D" id="1.25.40.10">
    <property type="entry name" value="Tetratricopeptide repeat domain"/>
    <property type="match status" value="1"/>
</dbReference>
<feature type="compositionally biased region" description="Pro residues" evidence="1">
    <location>
        <begin position="149"/>
        <end position="164"/>
    </location>
</feature>
<dbReference type="AlphaFoldDB" id="A0A4R4KGR2"/>
<keyword evidence="3" id="KW-1185">Reference proteome</keyword>
<dbReference type="Proteomes" id="UP000295706">
    <property type="component" value="Unassembled WGS sequence"/>
</dbReference>
<evidence type="ECO:0000313" key="2">
    <source>
        <dbReference type="EMBL" id="TDB66923.1"/>
    </source>
</evidence>
<dbReference type="InterPro" id="IPR011990">
    <property type="entry name" value="TPR-like_helical_dom_sf"/>
</dbReference>
<name>A0A4R4KGR2_9BACT</name>
<evidence type="ECO:0000313" key="3">
    <source>
        <dbReference type="Proteomes" id="UP000295706"/>
    </source>
</evidence>
<protein>
    <submittedName>
        <fullName evidence="2">Uncharacterized protein</fullName>
    </submittedName>
</protein>
<proteinExistence type="predicted"/>
<dbReference type="EMBL" id="SMJU01000004">
    <property type="protein sequence ID" value="TDB66923.1"/>
    <property type="molecule type" value="Genomic_DNA"/>
</dbReference>
<sequence length="232" mass="26622">MTTFLLYLILWIWDNRSFDAISLSNRAKNEAEIAYRAGNYTKAVELYHQLTYTSLFTEPAGRLYLAHAYFQLDSLEKARQNYKLLINISDKSIASIAHSQLGLLSVMSRDTSGAIEHLATALQLHAGNSKARYNYELLKRRFSGKTSLPEPPPQSPTPPPPTPTNPTEAPDKTPELAEQREELLQRLRRLNMSEDQARSILEAMKSNETHYIFQLKRNQFHNQAEQSKTIEW</sequence>
<dbReference type="OrthoDB" id="597471at2"/>
<evidence type="ECO:0000256" key="1">
    <source>
        <dbReference type="SAM" id="MobiDB-lite"/>
    </source>
</evidence>
<gene>
    <name evidence="2" type="ORF">EZE20_07305</name>
</gene>